<dbReference type="Gene3D" id="3.40.50.720">
    <property type="entry name" value="NAD(P)-binding Rossmann-like Domain"/>
    <property type="match status" value="1"/>
</dbReference>
<dbReference type="Pfam" id="PF01408">
    <property type="entry name" value="GFO_IDH_MocA"/>
    <property type="match status" value="1"/>
</dbReference>
<organism evidence="4 5">
    <name type="scientific">Mediterraneibacter gnavus</name>
    <name type="common">Ruminococcus gnavus</name>
    <dbReference type="NCBI Taxonomy" id="33038"/>
    <lineage>
        <taxon>Bacteria</taxon>
        <taxon>Bacillati</taxon>
        <taxon>Bacillota</taxon>
        <taxon>Clostridia</taxon>
        <taxon>Lachnospirales</taxon>
        <taxon>Lachnospiraceae</taxon>
        <taxon>Mediterraneibacter</taxon>
    </lineage>
</organism>
<dbReference type="SUPFAM" id="SSF51735">
    <property type="entry name" value="NAD(P)-binding Rossmann-fold domains"/>
    <property type="match status" value="1"/>
</dbReference>
<sequence length="428" mass="47856">MAEKMTVAILGLGSRGLQVYAPIIEQNAEKMELTAVADLMEDKVEEAKTRYHLKAENCFQSAEELLSADRLADVMFICTQDRDHVKHAVEAIKKGYHLLLEKPVSPDEEECRLLLETAREYQRKVCVCHVLRYTPFYSKIKEMLMDGAVGKVMNIQAREDVGFFHQAHSFVRGNWRDSRETSPMILAKCCHDMDILVWLSDSGCSRVSSFGELSWFKEENAPKGAAKRCMSGCGAKEDCPYDAEKIYITDKSTGVRHGAGWPANTFVIHPTEDAVREALEKGPYGRCVFHCDNDVVDHQVVNLQMENGITVTFSMCAFSATCNRTIKIMGTLGQIEGDMGKHMIYYTPFGKETEEIDLTKLTEDFSGHGGGDVRMVQQFCDYIMKGKESPSITDLGTSLESHYIALAAEKSRLDNGSMISLKESACGQ</sequence>
<evidence type="ECO:0000259" key="3">
    <source>
        <dbReference type="Pfam" id="PF02894"/>
    </source>
</evidence>
<dbReference type="RefSeq" id="WP_101879390.1">
    <property type="nucleotide sequence ID" value="NZ_CACRUK010000012.1"/>
</dbReference>
<dbReference type="Gene3D" id="3.30.360.10">
    <property type="entry name" value="Dihydrodipicolinate Reductase, domain 2"/>
    <property type="match status" value="1"/>
</dbReference>
<dbReference type="InterPro" id="IPR051450">
    <property type="entry name" value="Gfo/Idh/MocA_Oxidoreductases"/>
</dbReference>
<dbReference type="PANTHER" id="PTHR43377">
    <property type="entry name" value="BILIVERDIN REDUCTASE A"/>
    <property type="match status" value="1"/>
</dbReference>
<dbReference type="GO" id="GO:0000166">
    <property type="term" value="F:nucleotide binding"/>
    <property type="evidence" value="ECO:0007669"/>
    <property type="project" value="InterPro"/>
</dbReference>
<evidence type="ECO:0000313" key="5">
    <source>
        <dbReference type="Proteomes" id="UP000234849"/>
    </source>
</evidence>
<proteinExistence type="inferred from homology"/>
<dbReference type="InterPro" id="IPR000683">
    <property type="entry name" value="Gfo/Idh/MocA-like_OxRdtase_N"/>
</dbReference>
<reference evidence="4 5" key="1">
    <citation type="journal article" date="2017" name="Genome Med.">
        <title>A novel Ruminococcus gnavus clade enriched in inflammatory bowel disease patients.</title>
        <authorList>
            <person name="Hall A.B."/>
            <person name="Yassour M."/>
            <person name="Sauk J."/>
            <person name="Garner A."/>
            <person name="Jiang X."/>
            <person name="Arthur T."/>
            <person name="Lagoudas G.K."/>
            <person name="Vatanen T."/>
            <person name="Fornelos N."/>
            <person name="Wilson R."/>
            <person name="Bertha M."/>
            <person name="Cohen M."/>
            <person name="Garber J."/>
            <person name="Khalili H."/>
            <person name="Gevers D."/>
            <person name="Ananthakrishnan A.N."/>
            <person name="Kugathasan S."/>
            <person name="Lander E.S."/>
            <person name="Blainey P."/>
            <person name="Vlamakis H."/>
            <person name="Xavier R.J."/>
            <person name="Huttenhower C."/>
        </authorList>
    </citation>
    <scope>NUCLEOTIDE SEQUENCE [LARGE SCALE GENOMIC DNA]</scope>
    <source>
        <strain evidence="4 5">RJX1118</strain>
    </source>
</reference>
<comment type="caution">
    <text evidence="4">The sequence shown here is derived from an EMBL/GenBank/DDBJ whole genome shotgun (WGS) entry which is preliminary data.</text>
</comment>
<feature type="domain" description="Gfo/Idh/MocA-like oxidoreductase N-terminal" evidence="2">
    <location>
        <begin position="6"/>
        <end position="127"/>
    </location>
</feature>
<dbReference type="Proteomes" id="UP000234849">
    <property type="component" value="Unassembled WGS sequence"/>
</dbReference>
<comment type="similarity">
    <text evidence="1">Belongs to the Gfo/Idh/MocA family.</text>
</comment>
<accession>A0A2N5NJK7</accession>
<name>A0A2N5NJK7_MEDGN</name>
<dbReference type="InterPro" id="IPR004104">
    <property type="entry name" value="Gfo/Idh/MocA-like_OxRdtase_C"/>
</dbReference>
<dbReference type="SUPFAM" id="SSF55347">
    <property type="entry name" value="Glyceraldehyde-3-phosphate dehydrogenase-like, C-terminal domain"/>
    <property type="match status" value="1"/>
</dbReference>
<gene>
    <name evidence="4" type="ORF">CDL18_05680</name>
</gene>
<evidence type="ECO:0000256" key="1">
    <source>
        <dbReference type="ARBA" id="ARBA00010928"/>
    </source>
</evidence>
<dbReference type="InterPro" id="IPR036291">
    <property type="entry name" value="NAD(P)-bd_dom_sf"/>
</dbReference>
<protein>
    <submittedName>
        <fullName evidence="4">Oxidoreductase</fullName>
    </submittedName>
</protein>
<dbReference type="AlphaFoldDB" id="A0A2N5NJK7"/>
<evidence type="ECO:0000259" key="2">
    <source>
        <dbReference type="Pfam" id="PF01408"/>
    </source>
</evidence>
<dbReference type="PANTHER" id="PTHR43377:SF2">
    <property type="entry name" value="BINDING ROSSMANN FOLD OXIDOREDUCTASE, PUTATIVE (AFU_ORTHOLOGUE AFUA_4G00560)-RELATED"/>
    <property type="match status" value="1"/>
</dbReference>
<feature type="domain" description="Gfo/Idh/MocA-like oxidoreductase C-terminal" evidence="3">
    <location>
        <begin position="141"/>
        <end position="408"/>
    </location>
</feature>
<dbReference type="EMBL" id="NIHM01000006">
    <property type="protein sequence ID" value="PLT56162.1"/>
    <property type="molecule type" value="Genomic_DNA"/>
</dbReference>
<evidence type="ECO:0000313" key="4">
    <source>
        <dbReference type="EMBL" id="PLT56162.1"/>
    </source>
</evidence>
<dbReference type="Pfam" id="PF02894">
    <property type="entry name" value="GFO_IDH_MocA_C"/>
    <property type="match status" value="1"/>
</dbReference>